<evidence type="ECO:0000313" key="2">
    <source>
        <dbReference type="EMBL" id="HIU35840.1"/>
    </source>
</evidence>
<dbReference type="Proteomes" id="UP000824071">
    <property type="component" value="Unassembled WGS sequence"/>
</dbReference>
<dbReference type="InterPro" id="IPR009711">
    <property type="entry name" value="UPF0473"/>
</dbReference>
<reference evidence="2" key="1">
    <citation type="submission" date="2020-10" db="EMBL/GenBank/DDBJ databases">
        <authorList>
            <person name="Gilroy R."/>
        </authorList>
    </citation>
    <scope>NUCLEOTIDE SEQUENCE</scope>
    <source>
        <strain evidence="2">ChiGjej1B1-19959</strain>
    </source>
</reference>
<comment type="caution">
    <text evidence="2">The sequence shown here is derived from an EMBL/GenBank/DDBJ whole genome shotgun (WGS) entry which is preliminary data.</text>
</comment>
<evidence type="ECO:0000313" key="3">
    <source>
        <dbReference type="Proteomes" id="UP000824071"/>
    </source>
</evidence>
<gene>
    <name evidence="2" type="ORF">IAC53_04435</name>
</gene>
<reference evidence="2" key="2">
    <citation type="journal article" date="2021" name="PeerJ">
        <title>Extensive microbial diversity within the chicken gut microbiome revealed by metagenomics and culture.</title>
        <authorList>
            <person name="Gilroy R."/>
            <person name="Ravi A."/>
            <person name="Getino M."/>
            <person name="Pursley I."/>
            <person name="Horton D.L."/>
            <person name="Alikhan N.F."/>
            <person name="Baker D."/>
            <person name="Gharbi K."/>
            <person name="Hall N."/>
            <person name="Watson M."/>
            <person name="Adriaenssens E.M."/>
            <person name="Foster-Nyarko E."/>
            <person name="Jarju S."/>
            <person name="Secka A."/>
            <person name="Antonio M."/>
            <person name="Oren A."/>
            <person name="Chaudhuri R.R."/>
            <person name="La Ragione R."/>
            <person name="Hildebrand F."/>
            <person name="Pallen M.J."/>
        </authorList>
    </citation>
    <scope>NUCLEOTIDE SEQUENCE</scope>
    <source>
        <strain evidence="2">ChiGjej1B1-19959</strain>
    </source>
</reference>
<evidence type="ECO:0000256" key="1">
    <source>
        <dbReference type="HAMAP-Rule" id="MF_01448"/>
    </source>
</evidence>
<organism evidence="2 3">
    <name type="scientific">Candidatus Fimenecus excrementigallinarum</name>
    <dbReference type="NCBI Taxonomy" id="2840816"/>
    <lineage>
        <taxon>Bacteria</taxon>
        <taxon>Bacillati</taxon>
        <taxon>Bacillota</taxon>
        <taxon>Clostridia</taxon>
        <taxon>Candidatus Fimenecus</taxon>
    </lineage>
</organism>
<dbReference type="AlphaFoldDB" id="A0A9D1IE87"/>
<dbReference type="EMBL" id="DVMW01000028">
    <property type="protein sequence ID" value="HIU35840.1"/>
    <property type="molecule type" value="Genomic_DNA"/>
</dbReference>
<proteinExistence type="inferred from homology"/>
<name>A0A9D1IE87_9FIRM</name>
<sequence length="98" mass="11400">MEEAYNPDIVSVVDEDGVEHIFEELDRIETDNARYVALLPVYDDEQDILDDDGELIILRVSEEDGETYLEPIEDDEEFDRIGAAFEERLADLFEIEEE</sequence>
<comment type="similarity">
    <text evidence="1">Belongs to the UPF0473 family.</text>
</comment>
<protein>
    <recommendedName>
        <fullName evidence="1">UPF0473 protein IAC53_04435</fullName>
    </recommendedName>
</protein>
<dbReference type="Pfam" id="PF06949">
    <property type="entry name" value="DUF1292"/>
    <property type="match status" value="1"/>
</dbReference>
<dbReference type="HAMAP" id="MF_01448">
    <property type="entry name" value="UPF0473"/>
    <property type="match status" value="1"/>
</dbReference>
<accession>A0A9D1IE87</accession>